<evidence type="ECO:0000256" key="3">
    <source>
        <dbReference type="ARBA" id="ARBA00022525"/>
    </source>
</evidence>
<evidence type="ECO:0000256" key="2">
    <source>
        <dbReference type="ARBA" id="ARBA00006006"/>
    </source>
</evidence>
<dbReference type="Proteomes" id="UP000054538">
    <property type="component" value="Unassembled WGS sequence"/>
</dbReference>
<evidence type="ECO:0000256" key="1">
    <source>
        <dbReference type="ARBA" id="ARBA00004613"/>
    </source>
</evidence>
<comment type="subcellular location">
    <subcellularLocation>
        <location evidence="1 11">Secreted</location>
    </subcellularLocation>
</comment>
<protein>
    <recommendedName>
        <fullName evidence="11">Extracellular metalloproteinase</fullName>
        <ecNumber evidence="11">3.4.24.-</ecNumber>
    </recommendedName>
    <alternativeName>
        <fullName evidence="11">Fungalysin</fullName>
    </alternativeName>
</protein>
<dbReference type="Gene3D" id="3.10.170.10">
    <property type="match status" value="1"/>
</dbReference>
<feature type="binding site" evidence="10">
    <location>
        <position position="186"/>
    </location>
    <ligand>
        <name>Zn(2+)</name>
        <dbReference type="ChEBI" id="CHEBI:29105"/>
        <note>catalytic</note>
    </ligand>
</feature>
<keyword evidence="6 11" id="KW-0378">Hydrolase</keyword>
<dbReference type="GO" id="GO:0006508">
    <property type="term" value="P:proteolysis"/>
    <property type="evidence" value="ECO:0007669"/>
    <property type="project" value="UniProtKB-KW"/>
</dbReference>
<evidence type="ECO:0000256" key="10">
    <source>
        <dbReference type="PIRSR" id="PIRSR601842-2"/>
    </source>
</evidence>
<keyword evidence="3 11" id="KW-0964">Secreted</keyword>
<gene>
    <name evidence="12" type="ORF">PAXRUDRAFT_794911</name>
</gene>
<evidence type="ECO:0000256" key="4">
    <source>
        <dbReference type="ARBA" id="ARBA00022670"/>
    </source>
</evidence>
<dbReference type="HOGENOM" id="CLU_094822_0_0_1"/>
<sequence length="257" mass="28386">NNIFAHENWDGRNAWMYNRHPEGSIEAPTDITITPSVTFSYPYTPNPADTEEDSMAEAQSHIKATVTQWFYTSDMAHDLFYRYGFTEAASNFQQYNFGRGGAEGDSVITNVQDGSVFNNANFITPPDGQNSHCWMYLWNITSPCPDGDIEAGIVIHKLAHGLSMCLTDGPKNSGCLGWGESGSMGEGWADFTTTSVHSTSTYSDYTMGAWASNHEGGTIHNYAYSLDTTVNPLTYKTLDKPGYWGVHAIGEVWAKIL</sequence>
<dbReference type="SUPFAM" id="SSF55486">
    <property type="entry name" value="Metalloproteases ('zincins'), catalytic domain"/>
    <property type="match status" value="1"/>
</dbReference>
<dbReference type="Pfam" id="PF02128">
    <property type="entry name" value="Peptidase_M36"/>
    <property type="match status" value="1"/>
</dbReference>
<dbReference type="PANTHER" id="PTHR33478">
    <property type="entry name" value="EXTRACELLULAR METALLOPROTEINASE MEP"/>
    <property type="match status" value="1"/>
</dbReference>
<reference evidence="13" key="2">
    <citation type="submission" date="2015-01" db="EMBL/GenBank/DDBJ databases">
        <title>Evolutionary Origins and Diversification of the Mycorrhizal Mutualists.</title>
        <authorList>
            <consortium name="DOE Joint Genome Institute"/>
            <consortium name="Mycorrhizal Genomics Consortium"/>
            <person name="Kohler A."/>
            <person name="Kuo A."/>
            <person name="Nagy L.G."/>
            <person name="Floudas D."/>
            <person name="Copeland A."/>
            <person name="Barry K.W."/>
            <person name="Cichocki N."/>
            <person name="Veneault-Fourrey C."/>
            <person name="LaButti K."/>
            <person name="Lindquist E.A."/>
            <person name="Lipzen A."/>
            <person name="Lundell T."/>
            <person name="Morin E."/>
            <person name="Murat C."/>
            <person name="Riley R."/>
            <person name="Ohm R."/>
            <person name="Sun H."/>
            <person name="Tunlid A."/>
            <person name="Henrissat B."/>
            <person name="Grigoriev I.V."/>
            <person name="Hibbett D.S."/>
            <person name="Martin F."/>
        </authorList>
    </citation>
    <scope>NUCLEOTIDE SEQUENCE [LARGE SCALE GENOMIC DNA]</scope>
    <source>
        <strain evidence="13">Ve08.2h10</strain>
    </source>
</reference>
<dbReference type="OrthoDB" id="3227768at2759"/>
<comment type="similarity">
    <text evidence="2 11">Belongs to the peptidase M36 family.</text>
</comment>
<keyword evidence="13" id="KW-1185">Reference proteome</keyword>
<organism evidence="12 13">
    <name type="scientific">Paxillus rubicundulus Ve08.2h10</name>
    <dbReference type="NCBI Taxonomy" id="930991"/>
    <lineage>
        <taxon>Eukaryota</taxon>
        <taxon>Fungi</taxon>
        <taxon>Dikarya</taxon>
        <taxon>Basidiomycota</taxon>
        <taxon>Agaricomycotina</taxon>
        <taxon>Agaricomycetes</taxon>
        <taxon>Agaricomycetidae</taxon>
        <taxon>Boletales</taxon>
        <taxon>Paxilineae</taxon>
        <taxon>Paxillaceae</taxon>
        <taxon>Paxillus</taxon>
    </lineage>
</organism>
<evidence type="ECO:0000256" key="11">
    <source>
        <dbReference type="RuleBase" id="RU364017"/>
    </source>
</evidence>
<feature type="binding site" evidence="10">
    <location>
        <position position="156"/>
    </location>
    <ligand>
        <name>Zn(2+)</name>
        <dbReference type="ChEBI" id="CHEBI:29105"/>
        <note>catalytic</note>
    </ligand>
</feature>
<dbReference type="AlphaFoldDB" id="A0A0D0D0M6"/>
<keyword evidence="8 11" id="KW-0482">Metalloprotease</keyword>
<dbReference type="InterPro" id="IPR050371">
    <property type="entry name" value="Fungal_virulence_M36"/>
</dbReference>
<feature type="non-terminal residue" evidence="12">
    <location>
        <position position="257"/>
    </location>
</feature>
<dbReference type="EC" id="3.4.24.-" evidence="11"/>
<reference evidence="12 13" key="1">
    <citation type="submission" date="2014-04" db="EMBL/GenBank/DDBJ databases">
        <authorList>
            <consortium name="DOE Joint Genome Institute"/>
            <person name="Kuo A."/>
            <person name="Kohler A."/>
            <person name="Jargeat P."/>
            <person name="Nagy L.G."/>
            <person name="Floudas D."/>
            <person name="Copeland A."/>
            <person name="Barry K.W."/>
            <person name="Cichocki N."/>
            <person name="Veneault-Fourrey C."/>
            <person name="LaButti K."/>
            <person name="Lindquist E.A."/>
            <person name="Lipzen A."/>
            <person name="Lundell T."/>
            <person name="Morin E."/>
            <person name="Murat C."/>
            <person name="Sun H."/>
            <person name="Tunlid A."/>
            <person name="Henrissat B."/>
            <person name="Grigoriev I.V."/>
            <person name="Hibbett D.S."/>
            <person name="Martin F."/>
            <person name="Nordberg H.P."/>
            <person name="Cantor M.N."/>
            <person name="Hua S.X."/>
        </authorList>
    </citation>
    <scope>NUCLEOTIDE SEQUENCE [LARGE SCALE GENOMIC DNA]</scope>
    <source>
        <strain evidence="12 13">Ve08.2h10</strain>
    </source>
</reference>
<dbReference type="InParanoid" id="A0A0D0D0M6"/>
<dbReference type="PRINTS" id="PR00999">
    <property type="entry name" value="FUNGALYSIN"/>
</dbReference>
<comment type="cofactor">
    <cofactor evidence="10">
        <name>Zn(2+)</name>
        <dbReference type="ChEBI" id="CHEBI:29105"/>
    </cofactor>
    <text evidence="10">Binds 1 zinc ion per subunit.</text>
</comment>
<dbReference type="GO" id="GO:0004222">
    <property type="term" value="F:metalloendopeptidase activity"/>
    <property type="evidence" value="ECO:0007669"/>
    <property type="project" value="InterPro"/>
</dbReference>
<evidence type="ECO:0000256" key="7">
    <source>
        <dbReference type="ARBA" id="ARBA00022833"/>
    </source>
</evidence>
<keyword evidence="5 10" id="KW-0479">Metal-binding</keyword>
<evidence type="ECO:0000313" key="12">
    <source>
        <dbReference type="EMBL" id="KIK73374.1"/>
    </source>
</evidence>
<dbReference type="InterPro" id="IPR001842">
    <property type="entry name" value="Peptidase_M36"/>
</dbReference>
<feature type="non-terminal residue" evidence="12">
    <location>
        <position position="1"/>
    </location>
</feature>
<dbReference type="EMBL" id="KN829819">
    <property type="protein sequence ID" value="KIK73374.1"/>
    <property type="molecule type" value="Genomic_DNA"/>
</dbReference>
<feature type="binding site" evidence="10">
    <location>
        <position position="160"/>
    </location>
    <ligand>
        <name>Zn(2+)</name>
        <dbReference type="ChEBI" id="CHEBI:29105"/>
        <note>catalytic</note>
    </ligand>
</feature>
<dbReference type="PANTHER" id="PTHR33478:SF1">
    <property type="entry name" value="EXTRACELLULAR METALLOPROTEINASE MEP"/>
    <property type="match status" value="1"/>
</dbReference>
<keyword evidence="4 11" id="KW-0645">Protease</keyword>
<evidence type="ECO:0000256" key="9">
    <source>
        <dbReference type="ARBA" id="ARBA00023145"/>
    </source>
</evidence>
<evidence type="ECO:0000256" key="6">
    <source>
        <dbReference type="ARBA" id="ARBA00022801"/>
    </source>
</evidence>
<evidence type="ECO:0000313" key="13">
    <source>
        <dbReference type="Proteomes" id="UP000054538"/>
    </source>
</evidence>
<keyword evidence="7 10" id="KW-0862">Zinc</keyword>
<dbReference type="InterPro" id="IPR027268">
    <property type="entry name" value="Peptidase_M4/M1_CTD_sf"/>
</dbReference>
<keyword evidence="9 11" id="KW-0865">Zymogen</keyword>
<dbReference type="GO" id="GO:0008270">
    <property type="term" value="F:zinc ion binding"/>
    <property type="evidence" value="ECO:0007669"/>
    <property type="project" value="InterPro"/>
</dbReference>
<dbReference type="GO" id="GO:0005615">
    <property type="term" value="C:extracellular space"/>
    <property type="evidence" value="ECO:0007669"/>
    <property type="project" value="InterPro"/>
</dbReference>
<evidence type="ECO:0000256" key="5">
    <source>
        <dbReference type="ARBA" id="ARBA00022723"/>
    </source>
</evidence>
<proteinExistence type="inferred from homology"/>
<name>A0A0D0D0M6_9AGAM</name>
<dbReference type="Gene3D" id="1.10.390.10">
    <property type="entry name" value="Neutral Protease Domain 2"/>
    <property type="match status" value="1"/>
</dbReference>
<evidence type="ECO:0000256" key="8">
    <source>
        <dbReference type="ARBA" id="ARBA00023049"/>
    </source>
</evidence>
<accession>A0A0D0D0M6</accession>